<dbReference type="CTD" id="161502"/>
<dbReference type="OrthoDB" id="2126411at2759"/>
<dbReference type="Gene3D" id="2.80.10.50">
    <property type="match status" value="1"/>
</dbReference>
<dbReference type="InterPro" id="IPR055325">
    <property type="entry name" value="CF161"/>
</dbReference>
<proteinExistence type="predicted"/>
<dbReference type="AlphaFoldDB" id="A0A8B9J8K8"/>
<dbReference type="Proteomes" id="UP000694621">
    <property type="component" value="Unplaced"/>
</dbReference>
<keyword evidence="2" id="KW-0282">Flagellum</keyword>
<dbReference type="GeneID" id="103028325"/>
<dbReference type="OMA" id="IIHCKTN"/>
<protein>
    <submittedName>
        <fullName evidence="2">Cilia- and flagella-associated protein 161</fullName>
    </submittedName>
</protein>
<reference evidence="3" key="2">
    <citation type="submission" date="2025-05" db="UniProtKB">
        <authorList>
            <consortium name="Ensembl"/>
        </authorList>
    </citation>
    <scope>IDENTIFICATION</scope>
</reference>
<keyword evidence="2" id="KW-0969">Cilium</keyword>
<gene>
    <name evidence="3" type="primary">cfap161</name>
    <name evidence="2" type="synonym">CFAP161</name>
    <name evidence="2" type="ORF">AMEX_G12075</name>
</gene>
<evidence type="ECO:0000313" key="3">
    <source>
        <dbReference type="Ensembl" id="ENSAMXP00005010460.1"/>
    </source>
</evidence>
<evidence type="ECO:0000313" key="5">
    <source>
        <dbReference type="Proteomes" id="UP000752171"/>
    </source>
</evidence>
<feature type="region of interest" description="Disordered" evidence="1">
    <location>
        <begin position="283"/>
        <end position="309"/>
    </location>
</feature>
<dbReference type="Ensembl" id="ENSAMXT00005011639.1">
    <property type="protein sequence ID" value="ENSAMXP00005010460.1"/>
    <property type="gene ID" value="ENSAMXG00005005839.1"/>
</dbReference>
<dbReference type="PANTHER" id="PTHR24274">
    <property type="entry name" value="CILIA- AND FLAGELLA-ASSOCIATED PROTEIN 161"/>
    <property type="match status" value="1"/>
</dbReference>
<evidence type="ECO:0000256" key="1">
    <source>
        <dbReference type="SAM" id="MobiDB-lite"/>
    </source>
</evidence>
<dbReference type="InterPro" id="IPR036300">
    <property type="entry name" value="MIR_dom_sf"/>
</dbReference>
<dbReference type="Proteomes" id="UP000752171">
    <property type="component" value="Unassembled WGS sequence"/>
</dbReference>
<dbReference type="RefSeq" id="XP_007244135.1">
    <property type="nucleotide sequence ID" value="XM_007244073.4"/>
</dbReference>
<evidence type="ECO:0000313" key="4">
    <source>
        <dbReference type="Proteomes" id="UP000694621"/>
    </source>
</evidence>
<keyword evidence="2" id="KW-0966">Cell projection</keyword>
<dbReference type="GO" id="GO:0060271">
    <property type="term" value="P:cilium assembly"/>
    <property type="evidence" value="ECO:0007669"/>
    <property type="project" value="TreeGrafter"/>
</dbReference>
<sequence>MSSARTYRASVRVGNWMEDVTLEKDSLKDFLYRRDRGELTVQKTDLLKQTLLKPVSLSVSRDGFLRFGDTVMLVNSGGTDHDPCDPCSLSIVADLSNMKSHPQTSSNTGLYGPFQVGGASGLTPCVRNALIITSVDGTAEGEVLRYEQSFALRTTAAFSGELYMASDHRTFQKCAKSSRLQEVSLVEQADFLCWWRVVYFDPQERLEHEGYPVQGNTKVLITHCKTNQCLAALANHEVWTPFGKEYELVAHTFLDSHKAEQNSNHWLFVTADPGQEEQSLVQRHQASNVTNENGSDIEAITDTPQEEQS</sequence>
<dbReference type="GO" id="GO:0031514">
    <property type="term" value="C:motile cilium"/>
    <property type="evidence" value="ECO:0007669"/>
    <property type="project" value="TreeGrafter"/>
</dbReference>
<accession>A0A8B9J8K8</accession>
<organism evidence="3 4">
    <name type="scientific">Astyanax mexicanus</name>
    <name type="common">Blind cave fish</name>
    <name type="synonym">Astyanax fasciatus mexicanus</name>
    <dbReference type="NCBI Taxonomy" id="7994"/>
    <lineage>
        <taxon>Eukaryota</taxon>
        <taxon>Metazoa</taxon>
        <taxon>Chordata</taxon>
        <taxon>Craniata</taxon>
        <taxon>Vertebrata</taxon>
        <taxon>Euteleostomi</taxon>
        <taxon>Actinopterygii</taxon>
        <taxon>Neopterygii</taxon>
        <taxon>Teleostei</taxon>
        <taxon>Ostariophysi</taxon>
        <taxon>Characiformes</taxon>
        <taxon>Characoidei</taxon>
        <taxon>Acestrorhamphidae</taxon>
        <taxon>Acestrorhamphinae</taxon>
        <taxon>Astyanax</taxon>
    </lineage>
</organism>
<evidence type="ECO:0000313" key="2">
    <source>
        <dbReference type="EMBL" id="KAG9272991.1"/>
    </source>
</evidence>
<dbReference type="Pfam" id="PF24569">
    <property type="entry name" value="CFAP161"/>
    <property type="match status" value="1"/>
</dbReference>
<dbReference type="PANTHER" id="PTHR24274:SF1">
    <property type="entry name" value="CILIA- AND FLAGELLA-ASSOCIATED PROTEIN 161"/>
    <property type="match status" value="1"/>
</dbReference>
<feature type="compositionally biased region" description="Polar residues" evidence="1">
    <location>
        <begin position="283"/>
        <end position="294"/>
    </location>
</feature>
<dbReference type="KEGG" id="amex:103028325"/>
<name>A0A8B9J8K8_ASTMX</name>
<reference evidence="2 5" key="1">
    <citation type="submission" date="2021-07" db="EMBL/GenBank/DDBJ databases">
        <authorList>
            <person name="Imarazene B."/>
            <person name="Zahm M."/>
            <person name="Klopp C."/>
            <person name="Cabau C."/>
            <person name="Beille S."/>
            <person name="Jouanno E."/>
            <person name="Castinel A."/>
            <person name="Lluch J."/>
            <person name="Gil L."/>
            <person name="Kuchtly C."/>
            <person name="Lopez Roques C."/>
            <person name="Donnadieu C."/>
            <person name="Parrinello H."/>
            <person name="Journot L."/>
            <person name="Du K."/>
            <person name="Schartl M."/>
            <person name="Retaux S."/>
            <person name="Guiguen Y."/>
        </authorList>
    </citation>
    <scope>NUCLEOTIDE SEQUENCE [LARGE SCALE GENOMIC DNA]</scope>
    <source>
        <strain evidence="2">Pach_M1</strain>
        <tissue evidence="2">Testis</tissue>
    </source>
</reference>
<dbReference type="EMBL" id="JAICCE010000009">
    <property type="protein sequence ID" value="KAG9272991.1"/>
    <property type="molecule type" value="Genomic_DNA"/>
</dbReference>
<dbReference type="SUPFAM" id="SSF82109">
    <property type="entry name" value="MIR domain"/>
    <property type="match status" value="1"/>
</dbReference>